<dbReference type="Proteomes" id="UP000821866">
    <property type="component" value="Chromosome 1"/>
</dbReference>
<keyword evidence="2" id="KW-1133">Transmembrane helix</keyword>
<sequence>MFFHSKVTKPARRNSVLHLQQYHPLVNVLNDTECDYERRSFEGKVVLMEHCDNTSNDDIIRKAKSAKAAAIIVTFNEKRPVKDTTTTITKLDISVAFVSNSTGQLIAQYEERLANSTVMATLFTRSTSLDWSFLIIWLIAVVTVMVGSYWSGISQYEKYFPKPPGISALKRPKKASKGLRRPSEPDRNKKASVSVGVPVEPSDFTESMVELEEEFTVPLSPKLVIMFVMHMSVMLLMLYYFYRYLV</sequence>
<evidence type="ECO:0000313" key="4">
    <source>
        <dbReference type="EMBL" id="KAH8042039.1"/>
    </source>
</evidence>
<dbReference type="GO" id="GO:0098554">
    <property type="term" value="C:cytoplasmic side of endoplasmic reticulum membrane"/>
    <property type="evidence" value="ECO:0007669"/>
    <property type="project" value="TreeGrafter"/>
</dbReference>
<dbReference type="GO" id="GO:0030660">
    <property type="term" value="C:Golgi-associated vesicle membrane"/>
    <property type="evidence" value="ECO:0007669"/>
    <property type="project" value="TreeGrafter"/>
</dbReference>
<reference evidence="4" key="1">
    <citation type="journal article" date="2020" name="Cell">
        <title>Large-Scale Comparative Analyses of Tick Genomes Elucidate Their Genetic Diversity and Vector Capacities.</title>
        <authorList>
            <consortium name="Tick Genome and Microbiome Consortium (TIGMIC)"/>
            <person name="Jia N."/>
            <person name="Wang J."/>
            <person name="Shi W."/>
            <person name="Du L."/>
            <person name="Sun Y."/>
            <person name="Zhan W."/>
            <person name="Jiang J.F."/>
            <person name="Wang Q."/>
            <person name="Zhang B."/>
            <person name="Ji P."/>
            <person name="Bell-Sakyi L."/>
            <person name="Cui X.M."/>
            <person name="Yuan T.T."/>
            <person name="Jiang B.G."/>
            <person name="Yang W.F."/>
            <person name="Lam T.T."/>
            <person name="Chang Q.C."/>
            <person name="Ding S.J."/>
            <person name="Wang X.J."/>
            <person name="Zhu J.G."/>
            <person name="Ruan X.D."/>
            <person name="Zhao L."/>
            <person name="Wei J.T."/>
            <person name="Ye R.Z."/>
            <person name="Que T.C."/>
            <person name="Du C.H."/>
            <person name="Zhou Y.H."/>
            <person name="Cheng J.X."/>
            <person name="Dai P.F."/>
            <person name="Guo W.B."/>
            <person name="Han X.H."/>
            <person name="Huang E.J."/>
            <person name="Li L.F."/>
            <person name="Wei W."/>
            <person name="Gao Y.C."/>
            <person name="Liu J.Z."/>
            <person name="Shao H.Z."/>
            <person name="Wang X."/>
            <person name="Wang C.C."/>
            <person name="Yang T.C."/>
            <person name="Huo Q.B."/>
            <person name="Li W."/>
            <person name="Chen H.Y."/>
            <person name="Chen S.E."/>
            <person name="Zhou L.G."/>
            <person name="Ni X.B."/>
            <person name="Tian J.H."/>
            <person name="Sheng Y."/>
            <person name="Liu T."/>
            <person name="Pan Y.S."/>
            <person name="Xia L.Y."/>
            <person name="Li J."/>
            <person name="Zhao F."/>
            <person name="Cao W.C."/>
        </authorList>
    </citation>
    <scope>NUCLEOTIDE SEQUENCE</scope>
    <source>
        <strain evidence="4">Rmic-2018</strain>
    </source>
</reference>
<feature type="transmembrane region" description="Helical" evidence="2">
    <location>
        <begin position="131"/>
        <end position="150"/>
    </location>
</feature>
<feature type="transmembrane region" description="Helical" evidence="2">
    <location>
        <begin position="223"/>
        <end position="242"/>
    </location>
</feature>
<keyword evidence="5" id="KW-1185">Reference proteome</keyword>
<keyword evidence="2" id="KW-0472">Membrane</keyword>
<evidence type="ECO:0000256" key="1">
    <source>
        <dbReference type="SAM" id="MobiDB-lite"/>
    </source>
</evidence>
<dbReference type="InterPro" id="IPR003137">
    <property type="entry name" value="PA_domain"/>
</dbReference>
<evidence type="ECO:0000313" key="5">
    <source>
        <dbReference type="Proteomes" id="UP000821866"/>
    </source>
</evidence>
<dbReference type="GO" id="GO:0098553">
    <property type="term" value="C:lumenal side of endoplasmic reticulum membrane"/>
    <property type="evidence" value="ECO:0007669"/>
    <property type="project" value="TreeGrafter"/>
</dbReference>
<dbReference type="Gene3D" id="3.50.30.30">
    <property type="match status" value="1"/>
</dbReference>
<comment type="caution">
    <text evidence="4">The sequence shown here is derived from an EMBL/GenBank/DDBJ whole genome shotgun (WGS) entry which is preliminary data.</text>
</comment>
<organism evidence="4 5">
    <name type="scientific">Rhipicephalus microplus</name>
    <name type="common">Cattle tick</name>
    <name type="synonym">Boophilus microplus</name>
    <dbReference type="NCBI Taxonomy" id="6941"/>
    <lineage>
        <taxon>Eukaryota</taxon>
        <taxon>Metazoa</taxon>
        <taxon>Ecdysozoa</taxon>
        <taxon>Arthropoda</taxon>
        <taxon>Chelicerata</taxon>
        <taxon>Arachnida</taxon>
        <taxon>Acari</taxon>
        <taxon>Parasitiformes</taxon>
        <taxon>Ixodida</taxon>
        <taxon>Ixodoidea</taxon>
        <taxon>Ixodidae</taxon>
        <taxon>Rhipicephalinae</taxon>
        <taxon>Rhipicephalus</taxon>
        <taxon>Boophilus</taxon>
    </lineage>
</organism>
<gene>
    <name evidence="4" type="ORF">HPB51_020152</name>
</gene>
<protein>
    <recommendedName>
        <fullName evidence="3">PA domain-containing protein</fullName>
    </recommendedName>
</protein>
<reference evidence="4" key="2">
    <citation type="submission" date="2021-09" db="EMBL/GenBank/DDBJ databases">
        <authorList>
            <person name="Jia N."/>
            <person name="Wang J."/>
            <person name="Shi W."/>
            <person name="Du L."/>
            <person name="Sun Y."/>
            <person name="Zhan W."/>
            <person name="Jiang J."/>
            <person name="Wang Q."/>
            <person name="Zhang B."/>
            <person name="Ji P."/>
            <person name="Sakyi L.B."/>
            <person name="Cui X."/>
            <person name="Yuan T."/>
            <person name="Jiang B."/>
            <person name="Yang W."/>
            <person name="Lam T.T.-Y."/>
            <person name="Chang Q."/>
            <person name="Ding S."/>
            <person name="Wang X."/>
            <person name="Zhu J."/>
            <person name="Ruan X."/>
            <person name="Zhao L."/>
            <person name="Wei J."/>
            <person name="Que T."/>
            <person name="Du C."/>
            <person name="Cheng J."/>
            <person name="Dai P."/>
            <person name="Han X."/>
            <person name="Huang E."/>
            <person name="Gao Y."/>
            <person name="Liu J."/>
            <person name="Shao H."/>
            <person name="Ye R."/>
            <person name="Li L."/>
            <person name="Wei W."/>
            <person name="Wang X."/>
            <person name="Wang C."/>
            <person name="Huo Q."/>
            <person name="Li W."/>
            <person name="Guo W."/>
            <person name="Chen H."/>
            <person name="Chen S."/>
            <person name="Zhou L."/>
            <person name="Zhou L."/>
            <person name="Ni X."/>
            <person name="Tian J."/>
            <person name="Zhou Y."/>
            <person name="Sheng Y."/>
            <person name="Liu T."/>
            <person name="Pan Y."/>
            <person name="Xia L."/>
            <person name="Li J."/>
            <person name="Zhao F."/>
            <person name="Cao W."/>
        </authorList>
    </citation>
    <scope>NUCLEOTIDE SEQUENCE</scope>
    <source>
        <strain evidence="4">Rmic-2018</strain>
        <tissue evidence="4">Larvae</tissue>
    </source>
</reference>
<feature type="domain" description="PA" evidence="3">
    <location>
        <begin position="24"/>
        <end position="105"/>
    </location>
</feature>
<dbReference type="AlphaFoldDB" id="A0A9J6F6A9"/>
<dbReference type="EMBL" id="JABSTU010000001">
    <property type="protein sequence ID" value="KAH8042039.1"/>
    <property type="molecule type" value="Genomic_DNA"/>
</dbReference>
<accession>A0A9J6F6A9</accession>
<dbReference type="Pfam" id="PF02225">
    <property type="entry name" value="PA"/>
    <property type="match status" value="1"/>
</dbReference>
<dbReference type="InterPro" id="IPR007369">
    <property type="entry name" value="Peptidase_A22B_SPP"/>
</dbReference>
<dbReference type="GO" id="GO:0005765">
    <property type="term" value="C:lysosomal membrane"/>
    <property type="evidence" value="ECO:0007669"/>
    <property type="project" value="TreeGrafter"/>
</dbReference>
<evidence type="ECO:0000256" key="2">
    <source>
        <dbReference type="SAM" id="Phobius"/>
    </source>
</evidence>
<dbReference type="GO" id="GO:0033619">
    <property type="term" value="P:membrane protein proteolysis"/>
    <property type="evidence" value="ECO:0007669"/>
    <property type="project" value="TreeGrafter"/>
</dbReference>
<name>A0A9J6F6A9_RHIMP</name>
<proteinExistence type="predicted"/>
<keyword evidence="2" id="KW-0812">Transmembrane</keyword>
<dbReference type="VEuPathDB" id="VectorBase:LOC119184211"/>
<evidence type="ECO:0000259" key="3">
    <source>
        <dbReference type="Pfam" id="PF02225"/>
    </source>
</evidence>
<feature type="region of interest" description="Disordered" evidence="1">
    <location>
        <begin position="170"/>
        <end position="194"/>
    </location>
</feature>
<feature type="compositionally biased region" description="Basic residues" evidence="1">
    <location>
        <begin position="170"/>
        <end position="180"/>
    </location>
</feature>
<dbReference type="GO" id="GO:0042500">
    <property type="term" value="F:aspartic endopeptidase activity, intramembrane cleaving"/>
    <property type="evidence" value="ECO:0007669"/>
    <property type="project" value="InterPro"/>
</dbReference>
<dbReference type="PANTHER" id="PTHR12174:SF103">
    <property type="entry name" value="INTRAMEMBRANE PROTEASE (IMPAS) FAMILY"/>
    <property type="match status" value="1"/>
</dbReference>
<dbReference type="PANTHER" id="PTHR12174">
    <property type="entry name" value="SIGNAL PEPTIDE PEPTIDASE"/>
    <property type="match status" value="1"/>
</dbReference>